<feature type="compositionally biased region" description="Polar residues" evidence="1">
    <location>
        <begin position="22"/>
        <end position="34"/>
    </location>
</feature>
<feature type="region of interest" description="Disordered" evidence="1">
    <location>
        <begin position="20"/>
        <end position="58"/>
    </location>
</feature>
<protein>
    <submittedName>
        <fullName evidence="4">Secreted protein</fullName>
    </submittedName>
</protein>
<evidence type="ECO:0000256" key="2">
    <source>
        <dbReference type="SAM" id="SignalP"/>
    </source>
</evidence>
<evidence type="ECO:0000313" key="4">
    <source>
        <dbReference type="WBParaSite" id="nRc.2.0.1.t18907-RA"/>
    </source>
</evidence>
<feature type="chain" id="PRO_5037364049" evidence="2">
    <location>
        <begin position="21"/>
        <end position="98"/>
    </location>
</feature>
<keyword evidence="3" id="KW-1185">Reference proteome</keyword>
<feature type="region of interest" description="Disordered" evidence="1">
    <location>
        <begin position="72"/>
        <end position="98"/>
    </location>
</feature>
<reference evidence="4" key="1">
    <citation type="submission" date="2022-11" db="UniProtKB">
        <authorList>
            <consortium name="WormBaseParasite"/>
        </authorList>
    </citation>
    <scope>IDENTIFICATION</scope>
</reference>
<proteinExistence type="predicted"/>
<dbReference type="AlphaFoldDB" id="A0A915IZP6"/>
<feature type="compositionally biased region" description="Low complexity" evidence="1">
    <location>
        <begin position="43"/>
        <end position="55"/>
    </location>
</feature>
<accession>A0A915IZP6</accession>
<name>A0A915IZP6_ROMCU</name>
<organism evidence="3 4">
    <name type="scientific">Romanomermis culicivorax</name>
    <name type="common">Nematode worm</name>
    <dbReference type="NCBI Taxonomy" id="13658"/>
    <lineage>
        <taxon>Eukaryota</taxon>
        <taxon>Metazoa</taxon>
        <taxon>Ecdysozoa</taxon>
        <taxon>Nematoda</taxon>
        <taxon>Enoplea</taxon>
        <taxon>Dorylaimia</taxon>
        <taxon>Mermithida</taxon>
        <taxon>Mermithoidea</taxon>
        <taxon>Mermithidae</taxon>
        <taxon>Romanomermis</taxon>
    </lineage>
</organism>
<keyword evidence="2" id="KW-0732">Signal</keyword>
<feature type="signal peptide" evidence="2">
    <location>
        <begin position="1"/>
        <end position="20"/>
    </location>
</feature>
<dbReference type="Proteomes" id="UP000887565">
    <property type="component" value="Unplaced"/>
</dbReference>
<feature type="compositionally biased region" description="Basic and acidic residues" evidence="1">
    <location>
        <begin position="88"/>
        <end position="98"/>
    </location>
</feature>
<evidence type="ECO:0000313" key="3">
    <source>
        <dbReference type="Proteomes" id="UP000887565"/>
    </source>
</evidence>
<sequence>MIMLRLCILCLVIFVSACAGAPSNSGRSKNSQNAMAMVRRRTTTQIPTTTPSDEYIYPEDDDAEDEAIMDESISAPTKTVSGQPRRFATLERPTHRRN</sequence>
<dbReference type="WBParaSite" id="nRc.2.0.1.t18907-RA">
    <property type="protein sequence ID" value="nRc.2.0.1.t18907-RA"/>
    <property type="gene ID" value="nRc.2.0.1.g18907"/>
</dbReference>
<evidence type="ECO:0000256" key="1">
    <source>
        <dbReference type="SAM" id="MobiDB-lite"/>
    </source>
</evidence>
<dbReference type="PROSITE" id="PS51257">
    <property type="entry name" value="PROKAR_LIPOPROTEIN"/>
    <property type="match status" value="1"/>
</dbReference>